<keyword evidence="2" id="KW-1134">Transmembrane beta strand</keyword>
<dbReference type="InterPro" id="IPR000184">
    <property type="entry name" value="Bac_surfAg_D15"/>
</dbReference>
<dbReference type="Pfam" id="PF01103">
    <property type="entry name" value="Omp85"/>
    <property type="match status" value="1"/>
</dbReference>
<comment type="subcellular location">
    <subcellularLocation>
        <location evidence="1">Membrane</location>
    </subcellularLocation>
</comment>
<name>A0A073J119_9RHOB</name>
<evidence type="ECO:0000256" key="2">
    <source>
        <dbReference type="ARBA" id="ARBA00022452"/>
    </source>
</evidence>
<dbReference type="PANTHER" id="PTHR12815">
    <property type="entry name" value="SORTING AND ASSEMBLY MACHINERY SAMM50 PROTEIN FAMILY MEMBER"/>
    <property type="match status" value="1"/>
</dbReference>
<evidence type="ECO:0000256" key="3">
    <source>
        <dbReference type="ARBA" id="ARBA00023136"/>
    </source>
</evidence>
<dbReference type="EMBL" id="JAMD01000006">
    <property type="protein sequence ID" value="KEJ95391.1"/>
    <property type="molecule type" value="Genomic_DNA"/>
</dbReference>
<dbReference type="Gene3D" id="2.40.160.50">
    <property type="entry name" value="membrane protein fhac: a member of the omp85/tpsb transporter family"/>
    <property type="match status" value="1"/>
</dbReference>
<accession>A0A073J119</accession>
<evidence type="ECO:0000256" key="1">
    <source>
        <dbReference type="ARBA" id="ARBA00004370"/>
    </source>
</evidence>
<reference evidence="5 6" key="1">
    <citation type="submission" date="2014-01" db="EMBL/GenBank/DDBJ databases">
        <title>Sulfitobacter sp. H3 (MCCC 1A00686) Genome Sequencing.</title>
        <authorList>
            <person name="Lai Q."/>
            <person name="Hong Z."/>
        </authorList>
    </citation>
    <scope>NUCLEOTIDE SEQUENCE [LARGE SCALE GENOMIC DNA]</scope>
    <source>
        <strain evidence="5 6">H3</strain>
    </source>
</reference>
<comment type="caution">
    <text evidence="5">The sequence shown here is derived from an EMBL/GenBank/DDBJ whole genome shotgun (WGS) entry which is preliminary data.</text>
</comment>
<dbReference type="GO" id="GO:0019867">
    <property type="term" value="C:outer membrane"/>
    <property type="evidence" value="ECO:0007669"/>
    <property type="project" value="InterPro"/>
</dbReference>
<evidence type="ECO:0000313" key="6">
    <source>
        <dbReference type="Proteomes" id="UP000027746"/>
    </source>
</evidence>
<dbReference type="Gene3D" id="3.10.20.310">
    <property type="entry name" value="membrane protein fhac"/>
    <property type="match status" value="1"/>
</dbReference>
<keyword evidence="2" id="KW-0812">Transmembrane</keyword>
<evidence type="ECO:0000313" key="5">
    <source>
        <dbReference type="EMBL" id="KEJ95391.1"/>
    </source>
</evidence>
<feature type="domain" description="Bacterial surface antigen (D15)" evidence="4">
    <location>
        <begin position="307"/>
        <end position="605"/>
    </location>
</feature>
<proteinExistence type="predicted"/>
<dbReference type="Proteomes" id="UP000027746">
    <property type="component" value="Unassembled WGS sequence"/>
</dbReference>
<protein>
    <recommendedName>
        <fullName evidence="4">Bacterial surface antigen (D15) domain-containing protein</fullName>
    </recommendedName>
</protein>
<keyword evidence="6" id="KW-1185">Reference proteome</keyword>
<dbReference type="InterPro" id="IPR039910">
    <property type="entry name" value="D15-like"/>
</dbReference>
<organism evidence="5 6">
    <name type="scientific">Pseudosulfitobacter pseudonitzschiae</name>
    <dbReference type="NCBI Taxonomy" id="1402135"/>
    <lineage>
        <taxon>Bacteria</taxon>
        <taxon>Pseudomonadati</taxon>
        <taxon>Pseudomonadota</taxon>
        <taxon>Alphaproteobacteria</taxon>
        <taxon>Rhodobacterales</taxon>
        <taxon>Roseobacteraceae</taxon>
        <taxon>Pseudosulfitobacter</taxon>
    </lineage>
</organism>
<evidence type="ECO:0000259" key="4">
    <source>
        <dbReference type="Pfam" id="PF01103"/>
    </source>
</evidence>
<keyword evidence="3" id="KW-0472">Membrane</keyword>
<dbReference type="AlphaFoldDB" id="A0A073J119"/>
<sequence>MVIKNVTKLLFKATITAVSTVLGLVLPAAALEIGSFNVSTTDKDLREALMQASLTVAAADDAETTPRGALAAANADYARLVRTLYALGYYSGVVTIKLDGREAASIPTFNLPAQINQATVSVDPGPQFSLGVAQIAPLAPGDTPPEGFRAGAPARSTVLQETVDSGVKGWREAGHAKVALSEQSVTANHSQNTLSVRLGLAPGPRVTFGRLVQTNDSAVRSAKIARIAGFPEGTVFSPEELETVAKRLRRTGAFSSVSLTEAETLRPGDVMDVNLALVDEKPRRFGFGAEISSFEGVTLSSYWMHRNLFGGAERLRIDGEISGIGSQTGGIDYSLAGRLNSPAFFGTDNDGFVYGSISDEEEENYDLQQVRIGAGASRIFSDHLQAEAALELRYVNTFDDFYGERDFFFLNVPVSATLDHRDDVLNPTTGYYVKAEAMPFVRLDDSDAGLRFFADGRIFRSVGAEKRLVFAGRLQIGSTLGPDLADLPPDFLFYSGGGGTVRGQPFQSLGVDLGGGTLSGGKSFVGVSGEVRASITDSIGIVGFVDAGMIAADTLFAEAGDWHAGAGLGLRYNTGIGPIRLDVAAPVGGDTGDGVQFYVGIGQSF</sequence>
<dbReference type="PANTHER" id="PTHR12815:SF42">
    <property type="entry name" value="BACTERIAL SURFACE ANTIGEN (D15) DOMAIN-CONTAINING PROTEIN"/>
    <property type="match status" value="1"/>
</dbReference>
<gene>
    <name evidence="5" type="ORF">SUH3_20605</name>
</gene>